<proteinExistence type="predicted"/>
<gene>
    <name evidence="1" type="ORF">Pcinc_007376</name>
</gene>
<reference evidence="1" key="1">
    <citation type="submission" date="2023-10" db="EMBL/GenBank/DDBJ databases">
        <title>Genome assemblies of two species of porcelain crab, Petrolisthes cinctipes and Petrolisthes manimaculis (Anomura: Porcellanidae).</title>
        <authorList>
            <person name="Angst P."/>
        </authorList>
    </citation>
    <scope>NUCLEOTIDE SEQUENCE</scope>
    <source>
        <strain evidence="1">PB745_01</strain>
        <tissue evidence="1">Gill</tissue>
    </source>
</reference>
<evidence type="ECO:0000313" key="2">
    <source>
        <dbReference type="Proteomes" id="UP001286313"/>
    </source>
</evidence>
<keyword evidence="2" id="KW-1185">Reference proteome</keyword>
<dbReference type="EMBL" id="JAWQEG010000542">
    <property type="protein sequence ID" value="KAK3888651.1"/>
    <property type="molecule type" value="Genomic_DNA"/>
</dbReference>
<accession>A0AAE1KX18</accession>
<protein>
    <submittedName>
        <fullName evidence="1">Uncharacterized protein</fullName>
    </submittedName>
</protein>
<comment type="caution">
    <text evidence="1">The sequence shown here is derived from an EMBL/GenBank/DDBJ whole genome shotgun (WGS) entry which is preliminary data.</text>
</comment>
<dbReference type="Proteomes" id="UP001286313">
    <property type="component" value="Unassembled WGS sequence"/>
</dbReference>
<sequence>MSLTSSTIYPPSPTSTHITILHTNDATPQSRLKMLPPLPPRLCLKRLPPSPSCPCLKRLPPSRQRRCHHCLATPYSRQQRSHASCAFASPRPLHPPAWLLPVTPLDLGNRY</sequence>
<organism evidence="1 2">
    <name type="scientific">Petrolisthes cinctipes</name>
    <name type="common">Flat porcelain crab</name>
    <dbReference type="NCBI Taxonomy" id="88211"/>
    <lineage>
        <taxon>Eukaryota</taxon>
        <taxon>Metazoa</taxon>
        <taxon>Ecdysozoa</taxon>
        <taxon>Arthropoda</taxon>
        <taxon>Crustacea</taxon>
        <taxon>Multicrustacea</taxon>
        <taxon>Malacostraca</taxon>
        <taxon>Eumalacostraca</taxon>
        <taxon>Eucarida</taxon>
        <taxon>Decapoda</taxon>
        <taxon>Pleocyemata</taxon>
        <taxon>Anomura</taxon>
        <taxon>Galatheoidea</taxon>
        <taxon>Porcellanidae</taxon>
        <taxon>Petrolisthes</taxon>
    </lineage>
</organism>
<name>A0AAE1KX18_PETCI</name>
<dbReference type="AlphaFoldDB" id="A0AAE1KX18"/>
<evidence type="ECO:0000313" key="1">
    <source>
        <dbReference type="EMBL" id="KAK3888651.1"/>
    </source>
</evidence>